<accession>A0A1J4KL85</accession>
<dbReference type="RefSeq" id="XP_068365034.1">
    <property type="nucleotide sequence ID" value="XM_068500206.1"/>
</dbReference>
<feature type="repeat" description="WD" evidence="3">
    <location>
        <begin position="357"/>
        <end position="398"/>
    </location>
</feature>
<gene>
    <name evidence="6" type="ORF">TRFO_18473</name>
</gene>
<dbReference type="Gene3D" id="2.130.10.10">
    <property type="entry name" value="YVTN repeat-like/Quinoprotein amine dehydrogenase"/>
    <property type="match status" value="1"/>
</dbReference>
<keyword evidence="2" id="KW-0677">Repeat</keyword>
<dbReference type="SMART" id="SM00320">
    <property type="entry name" value="WD40"/>
    <property type="match status" value="7"/>
</dbReference>
<dbReference type="Pfam" id="PF00400">
    <property type="entry name" value="WD40"/>
    <property type="match status" value="5"/>
</dbReference>
<protein>
    <submittedName>
        <fullName evidence="6">Transcriptional repressor tup11-related protein</fullName>
    </submittedName>
</protein>
<proteinExistence type="predicted"/>
<dbReference type="GO" id="GO:1990234">
    <property type="term" value="C:transferase complex"/>
    <property type="evidence" value="ECO:0007669"/>
    <property type="project" value="UniProtKB-ARBA"/>
</dbReference>
<dbReference type="OrthoDB" id="17410at2759"/>
<feature type="domain" description="Anaphase-promoting complex subunit 4-like WD40" evidence="5">
    <location>
        <begin position="177"/>
        <end position="230"/>
    </location>
</feature>
<dbReference type="Pfam" id="PF12894">
    <property type="entry name" value="ANAPC4_WD40"/>
    <property type="match status" value="1"/>
</dbReference>
<dbReference type="AlphaFoldDB" id="A0A1J4KL85"/>
<dbReference type="InterPro" id="IPR024977">
    <property type="entry name" value="Apc4-like_WD40_dom"/>
</dbReference>
<sequence>MSFLSPQDLRGLFDQLCSEYEYLSDNRSKLEADCNKLREYIEAQVTQIKQLNQDFEKLKQEFAQRGAELPPRQTAPVAQVPPQSQSAQQIQYSGEQGQQQPQEEPPEQDWELITLAEKIQKPVIIALLAEIVDISVICSTAFSPDGTCLAIGSDKTLRVYNIDKDDFLLQHTIGDNDEEGTTNHVRSISWTADSQKIVCGGEDGHIRVFELPNGEMTQNFEAGNGEVFQVQISASGTFFAAVTGDGCLTLISMTDFSRLAVMTRQMPENSQPIVATSLAVSNDDKKIVVGYSDKVIALWDAETKACLVEKECHKDGVYAVKFLPNGKMVSASLDSTVKIWNIIEENGQTKLELWKELDGHTNFVLSLAVDPSGTWLLSGSKDLSARLSNVETGEMIYSIKAHTNSIITVAFNPSGLMFCTGSGDQSVKIWSITPEETEDAA</sequence>
<keyword evidence="1 3" id="KW-0853">WD repeat</keyword>
<dbReference type="InterPro" id="IPR019775">
    <property type="entry name" value="WD40_repeat_CS"/>
</dbReference>
<dbReference type="InterPro" id="IPR036322">
    <property type="entry name" value="WD40_repeat_dom_sf"/>
</dbReference>
<dbReference type="InterPro" id="IPR015943">
    <property type="entry name" value="WD40/YVTN_repeat-like_dom_sf"/>
</dbReference>
<dbReference type="PROSITE" id="PS00678">
    <property type="entry name" value="WD_REPEATS_1"/>
    <property type="match status" value="1"/>
</dbReference>
<dbReference type="PANTHER" id="PTHR22847">
    <property type="entry name" value="WD40 REPEAT PROTEIN"/>
    <property type="match status" value="1"/>
</dbReference>
<organism evidence="6 7">
    <name type="scientific">Tritrichomonas foetus</name>
    <dbReference type="NCBI Taxonomy" id="1144522"/>
    <lineage>
        <taxon>Eukaryota</taxon>
        <taxon>Metamonada</taxon>
        <taxon>Parabasalia</taxon>
        <taxon>Tritrichomonadida</taxon>
        <taxon>Tritrichomonadidae</taxon>
        <taxon>Tritrichomonas</taxon>
    </lineage>
</organism>
<feature type="compositionally biased region" description="Low complexity" evidence="4">
    <location>
        <begin position="70"/>
        <end position="102"/>
    </location>
</feature>
<comment type="caution">
    <text evidence="6">The sequence shown here is derived from an EMBL/GenBank/DDBJ whole genome shotgun (WGS) entry which is preliminary data.</text>
</comment>
<keyword evidence="7" id="KW-1185">Reference proteome</keyword>
<dbReference type="PROSITE" id="PS50294">
    <property type="entry name" value="WD_REPEATS_REGION"/>
    <property type="match status" value="2"/>
</dbReference>
<dbReference type="PROSITE" id="PS50082">
    <property type="entry name" value="WD_REPEATS_2"/>
    <property type="match status" value="4"/>
</dbReference>
<dbReference type="PRINTS" id="PR00320">
    <property type="entry name" value="GPROTEINBRPT"/>
</dbReference>
<evidence type="ECO:0000256" key="2">
    <source>
        <dbReference type="ARBA" id="ARBA00022737"/>
    </source>
</evidence>
<evidence type="ECO:0000313" key="7">
    <source>
        <dbReference type="Proteomes" id="UP000179807"/>
    </source>
</evidence>
<dbReference type="EMBL" id="MLAK01000576">
    <property type="protein sequence ID" value="OHT11898.1"/>
    <property type="molecule type" value="Genomic_DNA"/>
</dbReference>
<feature type="repeat" description="WD" evidence="3">
    <location>
        <begin position="399"/>
        <end position="440"/>
    </location>
</feature>
<dbReference type="SUPFAM" id="SSF50978">
    <property type="entry name" value="WD40 repeat-like"/>
    <property type="match status" value="1"/>
</dbReference>
<evidence type="ECO:0000256" key="3">
    <source>
        <dbReference type="PROSITE-ProRule" id="PRU00221"/>
    </source>
</evidence>
<dbReference type="VEuPathDB" id="TrichDB:TRFO_18473"/>
<dbReference type="InterPro" id="IPR001680">
    <property type="entry name" value="WD40_rpt"/>
</dbReference>
<name>A0A1J4KL85_9EUKA</name>
<evidence type="ECO:0000259" key="5">
    <source>
        <dbReference type="Pfam" id="PF12894"/>
    </source>
</evidence>
<evidence type="ECO:0000313" key="6">
    <source>
        <dbReference type="EMBL" id="OHT11898.1"/>
    </source>
</evidence>
<dbReference type="InterPro" id="IPR020472">
    <property type="entry name" value="WD40_PAC1"/>
</dbReference>
<dbReference type="CDD" id="cd00200">
    <property type="entry name" value="WD40"/>
    <property type="match status" value="1"/>
</dbReference>
<feature type="region of interest" description="Disordered" evidence="4">
    <location>
        <begin position="67"/>
        <end position="108"/>
    </location>
</feature>
<feature type="repeat" description="WD" evidence="3">
    <location>
        <begin position="310"/>
        <end position="342"/>
    </location>
</feature>
<reference evidence="6" key="1">
    <citation type="submission" date="2016-10" db="EMBL/GenBank/DDBJ databases">
        <authorList>
            <person name="Benchimol M."/>
            <person name="Almeida L.G."/>
            <person name="Vasconcelos A.T."/>
            <person name="Perreira-Neves A."/>
            <person name="Rosa I.A."/>
            <person name="Tasca T."/>
            <person name="Bogo M.R."/>
            <person name="de Souza W."/>
        </authorList>
    </citation>
    <scope>NUCLEOTIDE SEQUENCE [LARGE SCALE GENOMIC DNA]</scope>
    <source>
        <strain evidence="6">K</strain>
    </source>
</reference>
<dbReference type="Proteomes" id="UP000179807">
    <property type="component" value="Unassembled WGS sequence"/>
</dbReference>
<dbReference type="PANTHER" id="PTHR22847:SF637">
    <property type="entry name" value="WD REPEAT DOMAIN 5B"/>
    <property type="match status" value="1"/>
</dbReference>
<evidence type="ECO:0000256" key="1">
    <source>
        <dbReference type="ARBA" id="ARBA00022574"/>
    </source>
</evidence>
<evidence type="ECO:0000256" key="4">
    <source>
        <dbReference type="SAM" id="MobiDB-lite"/>
    </source>
</evidence>
<dbReference type="GeneID" id="94834910"/>
<feature type="repeat" description="WD" evidence="3">
    <location>
        <begin position="178"/>
        <end position="219"/>
    </location>
</feature>